<dbReference type="OrthoDB" id="6210861at2"/>
<reference evidence="2 3" key="1">
    <citation type="submission" date="2018-11" db="EMBL/GenBank/DDBJ databases">
        <title>Neisseria weixii sp. nov. isolated from the rectal contents of plateau pika (Ochotona cruzoniae).</title>
        <authorList>
            <person name="Zhang G."/>
        </authorList>
    </citation>
    <scope>NUCLEOTIDE SEQUENCE [LARGE SCALE GENOMIC DNA]</scope>
    <source>
        <strain evidence="2 3">10009</strain>
    </source>
</reference>
<sequence>MLNPKHKLAELVRILEERDYIFPADPAQITESLRYVDGQPEAKILRRAEMIDRNHQLQDALEYTKSAAFWLWIVGVSLMFASGFSGTYILMDNQGLNFFLILASVLGMNTIMLLIWLVSVVFRFKFGNVISHPMTLMRGKDPVNQAMLRLYTEEWKQPSTRWLIGRTSHSLWLATLLGMLISVLMLLLVRQYTFNWESTLLTNTASVKAIEWLGWLPSKVGFLVPDTDAVWQGRLNSNIADARAWSGLLVGSIVCYGILPRFIAWLACKIMLKISRNSLPLDKPYYQKIIQQWQTKIIDADTQSETIATVSPKINISDAPKWAVMLETQWPDDSWFTHTLGQEWLDKGVADSRDAVHALANELQQQPAQLLIGVRAHTVPDRGVLRQITQLAEAAKGGTVVQLLAEQYLSDGLQENLQYWHQALNERNLAWLNPPKLNQELRLQQNHQAV</sequence>
<protein>
    <submittedName>
        <fullName evidence="2">DUF2868 domain-containing protein</fullName>
    </submittedName>
</protein>
<dbReference type="KEGG" id="nwx:CGZ65_09325"/>
<keyword evidence="1" id="KW-0812">Transmembrane</keyword>
<organism evidence="2 3">
    <name type="scientific">Neisseria weixii</name>
    <dbReference type="NCBI Taxonomy" id="1853276"/>
    <lineage>
        <taxon>Bacteria</taxon>
        <taxon>Pseudomonadati</taxon>
        <taxon>Pseudomonadota</taxon>
        <taxon>Betaproteobacteria</taxon>
        <taxon>Neisseriales</taxon>
        <taxon>Neisseriaceae</taxon>
        <taxon>Neisseria</taxon>
    </lineage>
</organism>
<dbReference type="AlphaFoldDB" id="A0A3N4MJL3"/>
<dbReference type="InterPro" id="IPR021296">
    <property type="entry name" value="DUF2868"/>
</dbReference>
<accession>A0A3N4MJL3</accession>
<dbReference type="EMBL" id="RPFL01000047">
    <property type="protein sequence ID" value="RPD83721.1"/>
    <property type="molecule type" value="Genomic_DNA"/>
</dbReference>
<gene>
    <name evidence="2" type="ORF">EGK74_12045</name>
</gene>
<dbReference type="Proteomes" id="UP000272412">
    <property type="component" value="Unassembled WGS sequence"/>
</dbReference>
<feature type="transmembrane region" description="Helical" evidence="1">
    <location>
        <begin position="244"/>
        <end position="268"/>
    </location>
</feature>
<name>A0A3N4MJL3_9NEIS</name>
<feature type="transmembrane region" description="Helical" evidence="1">
    <location>
        <begin position="69"/>
        <end position="90"/>
    </location>
</feature>
<evidence type="ECO:0000256" key="1">
    <source>
        <dbReference type="SAM" id="Phobius"/>
    </source>
</evidence>
<feature type="transmembrane region" description="Helical" evidence="1">
    <location>
        <begin position="171"/>
        <end position="189"/>
    </location>
</feature>
<keyword evidence="1" id="KW-0472">Membrane</keyword>
<proteinExistence type="predicted"/>
<evidence type="ECO:0000313" key="2">
    <source>
        <dbReference type="EMBL" id="RPD83721.1"/>
    </source>
</evidence>
<keyword evidence="1" id="KW-1133">Transmembrane helix</keyword>
<evidence type="ECO:0000313" key="3">
    <source>
        <dbReference type="Proteomes" id="UP000272412"/>
    </source>
</evidence>
<feature type="transmembrane region" description="Helical" evidence="1">
    <location>
        <begin position="96"/>
        <end position="122"/>
    </location>
</feature>
<dbReference type="RefSeq" id="WP_096295625.1">
    <property type="nucleotide sequence ID" value="NZ_CP023429.1"/>
</dbReference>
<comment type="caution">
    <text evidence="2">The sequence shown here is derived from an EMBL/GenBank/DDBJ whole genome shotgun (WGS) entry which is preliminary data.</text>
</comment>
<dbReference type="Pfam" id="PF11067">
    <property type="entry name" value="DUF2868"/>
    <property type="match status" value="1"/>
</dbReference>
<keyword evidence="3" id="KW-1185">Reference proteome</keyword>